<dbReference type="Proteomes" id="UP000287527">
    <property type="component" value="Unassembled WGS sequence"/>
</dbReference>
<sequence length="157" mass="18156">MTPTIQTIQEKKLIGKHIIMSLVNNKTFELWKNFMPVRSQVKDTIGSDLYSMQVYDDNYFENFNPAAEFKKWAALEVIAFDTVPDGMETYILPGGKYAVFHYIGNPENGAEVFGYIFKEWLPSSGYELDNRPHFELLGSKYKNGDPKSEEEIWIPIK</sequence>
<dbReference type="InterPro" id="IPR029441">
    <property type="entry name" value="Cass2"/>
</dbReference>
<dbReference type="InterPro" id="IPR010499">
    <property type="entry name" value="AraC_E-bd"/>
</dbReference>
<dbReference type="PANTHER" id="PTHR36444">
    <property type="entry name" value="TRANSCRIPTIONAL REGULATOR PROTEIN YOBU-RELATED"/>
    <property type="match status" value="1"/>
</dbReference>
<evidence type="ECO:0000313" key="3">
    <source>
        <dbReference type="Proteomes" id="UP000287527"/>
    </source>
</evidence>
<organism evidence="2 3">
    <name type="scientific">Flavobacterium cerinum</name>
    <dbReference type="NCBI Taxonomy" id="2502784"/>
    <lineage>
        <taxon>Bacteria</taxon>
        <taxon>Pseudomonadati</taxon>
        <taxon>Bacteroidota</taxon>
        <taxon>Flavobacteriia</taxon>
        <taxon>Flavobacteriales</taxon>
        <taxon>Flavobacteriaceae</taxon>
        <taxon>Flavobacterium</taxon>
    </lineage>
</organism>
<dbReference type="InterPro" id="IPR053182">
    <property type="entry name" value="YobU-like_regulator"/>
</dbReference>
<reference evidence="2 3" key="1">
    <citation type="submission" date="2019-01" db="EMBL/GenBank/DDBJ databases">
        <title>Flavobacterium sp. nov.,isolated from freshwater.</title>
        <authorList>
            <person name="Zhang R."/>
            <person name="Du Z.-J."/>
        </authorList>
    </citation>
    <scope>NUCLEOTIDE SEQUENCE [LARGE SCALE GENOMIC DNA]</scope>
    <source>
        <strain evidence="2 3">1E403</strain>
    </source>
</reference>
<dbReference type="SMART" id="SM00871">
    <property type="entry name" value="AraC_E_bind"/>
    <property type="match status" value="1"/>
</dbReference>
<keyword evidence="3" id="KW-1185">Reference proteome</keyword>
<dbReference type="Gene3D" id="3.20.80.10">
    <property type="entry name" value="Regulatory factor, effector binding domain"/>
    <property type="match status" value="1"/>
</dbReference>
<dbReference type="EMBL" id="SBII01000010">
    <property type="protein sequence ID" value="RWW96653.1"/>
    <property type="molecule type" value="Genomic_DNA"/>
</dbReference>
<feature type="domain" description="AraC effector-binding" evidence="1">
    <location>
        <begin position="1"/>
        <end position="157"/>
    </location>
</feature>
<dbReference type="PANTHER" id="PTHR36444:SF2">
    <property type="entry name" value="TRANSCRIPTIONAL REGULATOR PROTEIN YOBU-RELATED"/>
    <property type="match status" value="1"/>
</dbReference>
<accession>A0A444H198</accession>
<dbReference type="InterPro" id="IPR011256">
    <property type="entry name" value="Reg_factor_effector_dom_sf"/>
</dbReference>
<dbReference type="AlphaFoldDB" id="A0A444H198"/>
<dbReference type="Pfam" id="PF14526">
    <property type="entry name" value="Cass2"/>
    <property type="match status" value="1"/>
</dbReference>
<protein>
    <submittedName>
        <fullName evidence="2">AraC family transcriptional regulator</fullName>
    </submittedName>
</protein>
<gene>
    <name evidence="2" type="ORF">EPI11_13735</name>
</gene>
<dbReference type="OrthoDB" id="8560232at2"/>
<proteinExistence type="predicted"/>
<evidence type="ECO:0000313" key="2">
    <source>
        <dbReference type="EMBL" id="RWW96653.1"/>
    </source>
</evidence>
<dbReference type="SUPFAM" id="SSF55136">
    <property type="entry name" value="Probable bacterial effector-binding domain"/>
    <property type="match status" value="1"/>
</dbReference>
<comment type="caution">
    <text evidence="2">The sequence shown here is derived from an EMBL/GenBank/DDBJ whole genome shotgun (WGS) entry which is preliminary data.</text>
</comment>
<name>A0A444H198_9FLAO</name>
<dbReference type="RefSeq" id="WP_128390556.1">
    <property type="nucleotide sequence ID" value="NZ_SBII01000010.1"/>
</dbReference>
<evidence type="ECO:0000259" key="1">
    <source>
        <dbReference type="SMART" id="SM00871"/>
    </source>
</evidence>